<dbReference type="InterPro" id="IPR006597">
    <property type="entry name" value="Sel1-like"/>
</dbReference>
<dbReference type="Gene3D" id="1.25.40.10">
    <property type="entry name" value="Tetratricopeptide repeat domain"/>
    <property type="match status" value="1"/>
</dbReference>
<name>A0A154W709_9PROT</name>
<dbReference type="AlphaFoldDB" id="A0A154W709"/>
<accession>A0A154W709</accession>
<dbReference type="OrthoDB" id="112232at2"/>
<feature type="region of interest" description="Disordered" evidence="1">
    <location>
        <begin position="117"/>
        <end position="150"/>
    </location>
</feature>
<keyword evidence="2" id="KW-1133">Transmembrane helix</keyword>
<evidence type="ECO:0000256" key="1">
    <source>
        <dbReference type="SAM" id="MobiDB-lite"/>
    </source>
</evidence>
<comment type="caution">
    <text evidence="3">The sequence shown here is derived from an EMBL/GenBank/DDBJ whole genome shotgun (WGS) entry which is preliminary data.</text>
</comment>
<evidence type="ECO:0000313" key="3">
    <source>
        <dbReference type="EMBL" id="KZD09312.1"/>
    </source>
</evidence>
<keyword evidence="2" id="KW-0472">Membrane</keyword>
<organism evidence="3 4">
    <name type="scientific">Oceanibaculum pacificum</name>
    <dbReference type="NCBI Taxonomy" id="580166"/>
    <lineage>
        <taxon>Bacteria</taxon>
        <taxon>Pseudomonadati</taxon>
        <taxon>Pseudomonadota</taxon>
        <taxon>Alphaproteobacteria</taxon>
        <taxon>Rhodospirillales</taxon>
        <taxon>Oceanibaculaceae</taxon>
        <taxon>Oceanibaculum</taxon>
    </lineage>
</organism>
<dbReference type="Proteomes" id="UP000076400">
    <property type="component" value="Unassembled WGS sequence"/>
</dbReference>
<reference evidence="3 4" key="1">
    <citation type="submission" date="2015-12" db="EMBL/GenBank/DDBJ databases">
        <title>Genome sequence of Oceanibaculum pacificum MCCC 1A02656.</title>
        <authorList>
            <person name="Lu L."/>
            <person name="Lai Q."/>
            <person name="Shao Z."/>
            <person name="Qian P."/>
        </authorList>
    </citation>
    <scope>NUCLEOTIDE SEQUENCE [LARGE SCALE GENOMIC DNA]</scope>
    <source>
        <strain evidence="3 4">MCCC 1A02656</strain>
    </source>
</reference>
<proteinExistence type="predicted"/>
<dbReference type="SUPFAM" id="SSF81901">
    <property type="entry name" value="HCP-like"/>
    <property type="match status" value="1"/>
</dbReference>
<keyword evidence="4" id="KW-1185">Reference proteome</keyword>
<evidence type="ECO:0000256" key="2">
    <source>
        <dbReference type="SAM" id="Phobius"/>
    </source>
</evidence>
<feature type="transmembrane region" description="Helical" evidence="2">
    <location>
        <begin position="159"/>
        <end position="176"/>
    </location>
</feature>
<gene>
    <name evidence="3" type="ORF">AUP43_07535</name>
</gene>
<evidence type="ECO:0008006" key="5">
    <source>
        <dbReference type="Google" id="ProtNLM"/>
    </source>
</evidence>
<dbReference type="RefSeq" id="WP_067554990.1">
    <property type="nucleotide sequence ID" value="NZ_LPXN01000099.1"/>
</dbReference>
<dbReference type="SMART" id="SM00671">
    <property type="entry name" value="SEL1"/>
    <property type="match status" value="2"/>
</dbReference>
<dbReference type="InterPro" id="IPR011990">
    <property type="entry name" value="TPR-like_helical_dom_sf"/>
</dbReference>
<sequence>MTVIRAYQDLALDPPGWCRLAIEGVSLDEGPVEISIRRGGANRPWLGADWQEDEAWNRLEIVERTENGFTARIGPDKTVPLGGIATVALQFRAAGQPFQPGNGTRIAWPKIILPGGNSAGAVPPPPEPEPEPEPEPRILAADPPPPIEVNPDKPNLRKWLWLGPLLVLLAVGYYVWDSGMLERERPAVATGPFYDELAMREFLNAEPDGPAATAKADEFLAAGHPDLALLIYRHADRKQDAAAAYAIGRMYDPATHTKETSAFPAPDAEQAASYYRKAAEAGRADAQFALGRLLLSGATSDASGPEQGTVWLRRAADQGHAEAKESLAKLGIE</sequence>
<dbReference type="STRING" id="580166.AUP43_07535"/>
<keyword evidence="2" id="KW-0812">Transmembrane</keyword>
<evidence type="ECO:0000313" key="4">
    <source>
        <dbReference type="Proteomes" id="UP000076400"/>
    </source>
</evidence>
<protein>
    <recommendedName>
        <fullName evidence="5">Sel1 repeat family protein</fullName>
    </recommendedName>
</protein>
<dbReference type="EMBL" id="LPXN01000099">
    <property type="protein sequence ID" value="KZD09312.1"/>
    <property type="molecule type" value="Genomic_DNA"/>
</dbReference>